<dbReference type="AlphaFoldDB" id="A0A9D4SU81"/>
<evidence type="ECO:0000256" key="1">
    <source>
        <dbReference type="SAM" id="MobiDB-lite"/>
    </source>
</evidence>
<organism evidence="2 3">
    <name type="scientific">Rhipicephalus sanguineus</name>
    <name type="common">Brown dog tick</name>
    <name type="synonym">Ixodes sanguineus</name>
    <dbReference type="NCBI Taxonomy" id="34632"/>
    <lineage>
        <taxon>Eukaryota</taxon>
        <taxon>Metazoa</taxon>
        <taxon>Ecdysozoa</taxon>
        <taxon>Arthropoda</taxon>
        <taxon>Chelicerata</taxon>
        <taxon>Arachnida</taxon>
        <taxon>Acari</taxon>
        <taxon>Parasitiformes</taxon>
        <taxon>Ixodida</taxon>
        <taxon>Ixodoidea</taxon>
        <taxon>Ixodidae</taxon>
        <taxon>Rhipicephalinae</taxon>
        <taxon>Rhipicephalus</taxon>
        <taxon>Rhipicephalus</taxon>
    </lineage>
</organism>
<evidence type="ECO:0000313" key="2">
    <source>
        <dbReference type="EMBL" id="KAH7947309.1"/>
    </source>
</evidence>
<evidence type="ECO:0000313" key="3">
    <source>
        <dbReference type="Proteomes" id="UP000821837"/>
    </source>
</evidence>
<dbReference type="EMBL" id="JABSTV010001252">
    <property type="protein sequence ID" value="KAH7947309.1"/>
    <property type="molecule type" value="Genomic_DNA"/>
</dbReference>
<dbReference type="Proteomes" id="UP000821837">
    <property type="component" value="Chromosome 6"/>
</dbReference>
<proteinExistence type="predicted"/>
<sequence length="201" mass="22016">MVIQDEVAKGRKIPQVPTIRILGLYLQQDGKHTETIKRLKSTLAATTQLIRRVTSKDHGLPEADALRVVYAYAMTPRLRHALRDAPARQGEPPASNSSFIVSGNQRPSTVASQSVTRSTANGGQGQEWRRASFTAKNTLWRSSSLFQDNTLGLMCSDVVLPYVSDAEITPPRCMFVMAAGPGKTRTTQQQGAGLFTEVFVD</sequence>
<feature type="region of interest" description="Disordered" evidence="1">
    <location>
        <begin position="85"/>
        <end position="128"/>
    </location>
</feature>
<gene>
    <name evidence="2" type="ORF">HPB52_010027</name>
</gene>
<keyword evidence="3" id="KW-1185">Reference proteome</keyword>
<accession>A0A9D4SU81</accession>
<comment type="caution">
    <text evidence="2">The sequence shown here is derived from an EMBL/GenBank/DDBJ whole genome shotgun (WGS) entry which is preliminary data.</text>
</comment>
<name>A0A9D4SU81_RHISA</name>
<protein>
    <submittedName>
        <fullName evidence="2">Uncharacterized protein</fullName>
    </submittedName>
</protein>
<feature type="compositionally biased region" description="Polar residues" evidence="1">
    <location>
        <begin position="94"/>
        <end position="121"/>
    </location>
</feature>
<reference evidence="2" key="1">
    <citation type="journal article" date="2020" name="Cell">
        <title>Large-Scale Comparative Analyses of Tick Genomes Elucidate Their Genetic Diversity and Vector Capacities.</title>
        <authorList>
            <consortium name="Tick Genome and Microbiome Consortium (TIGMIC)"/>
            <person name="Jia N."/>
            <person name="Wang J."/>
            <person name="Shi W."/>
            <person name="Du L."/>
            <person name="Sun Y."/>
            <person name="Zhan W."/>
            <person name="Jiang J.F."/>
            <person name="Wang Q."/>
            <person name="Zhang B."/>
            <person name="Ji P."/>
            <person name="Bell-Sakyi L."/>
            <person name="Cui X.M."/>
            <person name="Yuan T.T."/>
            <person name="Jiang B.G."/>
            <person name="Yang W.F."/>
            <person name="Lam T.T."/>
            <person name="Chang Q.C."/>
            <person name="Ding S.J."/>
            <person name="Wang X.J."/>
            <person name="Zhu J.G."/>
            <person name="Ruan X.D."/>
            <person name="Zhao L."/>
            <person name="Wei J.T."/>
            <person name="Ye R.Z."/>
            <person name="Que T.C."/>
            <person name="Du C.H."/>
            <person name="Zhou Y.H."/>
            <person name="Cheng J.X."/>
            <person name="Dai P.F."/>
            <person name="Guo W.B."/>
            <person name="Han X.H."/>
            <person name="Huang E.J."/>
            <person name="Li L.F."/>
            <person name="Wei W."/>
            <person name="Gao Y.C."/>
            <person name="Liu J.Z."/>
            <person name="Shao H.Z."/>
            <person name="Wang X."/>
            <person name="Wang C.C."/>
            <person name="Yang T.C."/>
            <person name="Huo Q.B."/>
            <person name="Li W."/>
            <person name="Chen H.Y."/>
            <person name="Chen S.E."/>
            <person name="Zhou L.G."/>
            <person name="Ni X.B."/>
            <person name="Tian J.H."/>
            <person name="Sheng Y."/>
            <person name="Liu T."/>
            <person name="Pan Y.S."/>
            <person name="Xia L.Y."/>
            <person name="Li J."/>
            <person name="Zhao F."/>
            <person name="Cao W.C."/>
        </authorList>
    </citation>
    <scope>NUCLEOTIDE SEQUENCE</scope>
    <source>
        <strain evidence="2">Rsan-2018</strain>
    </source>
</reference>
<reference evidence="2" key="2">
    <citation type="submission" date="2021-09" db="EMBL/GenBank/DDBJ databases">
        <authorList>
            <person name="Jia N."/>
            <person name="Wang J."/>
            <person name="Shi W."/>
            <person name="Du L."/>
            <person name="Sun Y."/>
            <person name="Zhan W."/>
            <person name="Jiang J."/>
            <person name="Wang Q."/>
            <person name="Zhang B."/>
            <person name="Ji P."/>
            <person name="Sakyi L.B."/>
            <person name="Cui X."/>
            <person name="Yuan T."/>
            <person name="Jiang B."/>
            <person name="Yang W."/>
            <person name="Lam T.T.-Y."/>
            <person name="Chang Q."/>
            <person name="Ding S."/>
            <person name="Wang X."/>
            <person name="Zhu J."/>
            <person name="Ruan X."/>
            <person name="Zhao L."/>
            <person name="Wei J."/>
            <person name="Que T."/>
            <person name="Du C."/>
            <person name="Cheng J."/>
            <person name="Dai P."/>
            <person name="Han X."/>
            <person name="Huang E."/>
            <person name="Gao Y."/>
            <person name="Liu J."/>
            <person name="Shao H."/>
            <person name="Ye R."/>
            <person name="Li L."/>
            <person name="Wei W."/>
            <person name="Wang X."/>
            <person name="Wang C."/>
            <person name="Huo Q."/>
            <person name="Li W."/>
            <person name="Guo W."/>
            <person name="Chen H."/>
            <person name="Chen S."/>
            <person name="Zhou L."/>
            <person name="Zhou L."/>
            <person name="Ni X."/>
            <person name="Tian J."/>
            <person name="Zhou Y."/>
            <person name="Sheng Y."/>
            <person name="Liu T."/>
            <person name="Pan Y."/>
            <person name="Xia L."/>
            <person name="Li J."/>
            <person name="Zhao F."/>
            <person name="Cao W."/>
        </authorList>
    </citation>
    <scope>NUCLEOTIDE SEQUENCE</scope>
    <source>
        <strain evidence="2">Rsan-2018</strain>
        <tissue evidence="2">Larvae</tissue>
    </source>
</reference>